<reference evidence="1 2" key="2">
    <citation type="submission" date="2018-11" db="EMBL/GenBank/DDBJ databases">
        <authorList>
            <consortium name="Pathogen Informatics"/>
        </authorList>
    </citation>
    <scope>NUCLEOTIDE SEQUENCE [LARGE SCALE GENOMIC DNA]</scope>
    <source>
        <strain evidence="1 2">NST_G2</strain>
    </source>
</reference>
<evidence type="ECO:0000313" key="3">
    <source>
        <dbReference type="WBParaSite" id="SSLN_0001038001-mRNA-1"/>
    </source>
</evidence>
<sequence>MNSEDDHLLPPSLVLGMSVSMPDLASLDDITYFNTPRVTMCHSAFVQLDQFTSPATETKHRRSKNNLHVLTNRTEPGLQLTSSSTPLGGQQHRIEGSITELVKWTMENVPKPPQSSFLDGLRYTHGIVVAIADCLT</sequence>
<organism evidence="3">
    <name type="scientific">Schistocephalus solidus</name>
    <name type="common">Tapeworm</name>
    <dbReference type="NCBI Taxonomy" id="70667"/>
    <lineage>
        <taxon>Eukaryota</taxon>
        <taxon>Metazoa</taxon>
        <taxon>Spiralia</taxon>
        <taxon>Lophotrochozoa</taxon>
        <taxon>Platyhelminthes</taxon>
        <taxon>Cestoda</taxon>
        <taxon>Eucestoda</taxon>
        <taxon>Diphyllobothriidea</taxon>
        <taxon>Diphyllobothriidae</taxon>
        <taxon>Schistocephalus</taxon>
    </lineage>
</organism>
<dbReference type="WBParaSite" id="SSLN_0001038001-mRNA-1">
    <property type="protein sequence ID" value="SSLN_0001038001-mRNA-1"/>
    <property type="gene ID" value="SSLN_0001038001"/>
</dbReference>
<dbReference type="OrthoDB" id="6275183at2759"/>
<dbReference type="AlphaFoldDB" id="A0A183T0K9"/>
<reference evidence="3" key="1">
    <citation type="submission" date="2016-06" db="UniProtKB">
        <authorList>
            <consortium name="WormBaseParasite"/>
        </authorList>
    </citation>
    <scope>IDENTIFICATION</scope>
</reference>
<accession>A0A183T0K9</accession>
<evidence type="ECO:0000313" key="1">
    <source>
        <dbReference type="EMBL" id="VDL96392.1"/>
    </source>
</evidence>
<name>A0A183T0K9_SCHSO</name>
<proteinExistence type="predicted"/>
<protein>
    <submittedName>
        <fullName evidence="1 3">Uncharacterized protein</fullName>
    </submittedName>
</protein>
<keyword evidence="2" id="KW-1185">Reference proteome</keyword>
<gene>
    <name evidence="1" type="ORF">SSLN_LOCUS10007</name>
</gene>
<dbReference type="EMBL" id="UYSU01035596">
    <property type="protein sequence ID" value="VDL96392.1"/>
    <property type="molecule type" value="Genomic_DNA"/>
</dbReference>
<dbReference type="Proteomes" id="UP000275846">
    <property type="component" value="Unassembled WGS sequence"/>
</dbReference>
<evidence type="ECO:0000313" key="2">
    <source>
        <dbReference type="Proteomes" id="UP000275846"/>
    </source>
</evidence>